<keyword evidence="8" id="KW-1185">Reference proteome</keyword>
<evidence type="ECO:0000256" key="2">
    <source>
        <dbReference type="ARBA" id="ARBA00022602"/>
    </source>
</evidence>
<comment type="catalytic activity">
    <reaction evidence="5 6">
        <text>geranylgeranyl diphosphate + L-cysteinyl-[protein] = S-geranylgeranyl-L-cysteinyl-[protein] + diphosphate</text>
        <dbReference type="Rhea" id="RHEA:21240"/>
        <dbReference type="Rhea" id="RHEA-COMP:10131"/>
        <dbReference type="Rhea" id="RHEA-COMP:11537"/>
        <dbReference type="ChEBI" id="CHEBI:29950"/>
        <dbReference type="ChEBI" id="CHEBI:33019"/>
        <dbReference type="ChEBI" id="CHEBI:57533"/>
        <dbReference type="ChEBI" id="CHEBI:86021"/>
        <dbReference type="EC" id="2.5.1.60"/>
    </reaction>
</comment>
<dbReference type="PROSITE" id="PS51147">
    <property type="entry name" value="PFTA"/>
    <property type="match status" value="4"/>
</dbReference>
<gene>
    <name evidence="7" type="primary">Piso0_001236</name>
    <name evidence="7" type="ORF">GNLVRS01_PISO0E00664g</name>
</gene>
<organism evidence="7 8">
    <name type="scientific">Pichia sorbitophila (strain ATCC MYA-4447 / BCRC 22081 / CBS 7064 / NBRC 10061 / NRRL Y-12695)</name>
    <name type="common">Hybrid yeast</name>
    <dbReference type="NCBI Taxonomy" id="559304"/>
    <lineage>
        <taxon>Eukaryota</taxon>
        <taxon>Fungi</taxon>
        <taxon>Dikarya</taxon>
        <taxon>Ascomycota</taxon>
        <taxon>Saccharomycotina</taxon>
        <taxon>Pichiomycetes</taxon>
        <taxon>Debaryomycetaceae</taxon>
        <taxon>Millerozyma</taxon>
    </lineage>
</organism>
<evidence type="ECO:0000256" key="1">
    <source>
        <dbReference type="ARBA" id="ARBA00006734"/>
    </source>
</evidence>
<dbReference type="PANTHER" id="PTHR11129:SF2">
    <property type="entry name" value="GERANYLGERANYL TRANSFERASE TYPE-2 SUBUNIT ALPHA"/>
    <property type="match status" value="1"/>
</dbReference>
<accession>G8YMM0</accession>
<evidence type="ECO:0000256" key="3">
    <source>
        <dbReference type="ARBA" id="ARBA00022679"/>
    </source>
</evidence>
<comment type="similarity">
    <text evidence="1 6">Belongs to the protein prenyltransferase subunit alpha family.</text>
</comment>
<reference evidence="7 8" key="1">
    <citation type="journal article" date="2012" name="G3 (Bethesda)">
        <title>Pichia sorbitophila, an interspecies yeast hybrid reveals early steps of genome resolution following polyploidization.</title>
        <authorList>
            <person name="Leh Louis V."/>
            <person name="Despons L."/>
            <person name="Friedrich A."/>
            <person name="Martin T."/>
            <person name="Durrens P."/>
            <person name="Casaregola S."/>
            <person name="Neuveglise C."/>
            <person name="Fairhead C."/>
            <person name="Marck C."/>
            <person name="Cruz J.A."/>
            <person name="Straub M.L."/>
            <person name="Kugler V."/>
            <person name="Sacerdot C."/>
            <person name="Uzunov Z."/>
            <person name="Thierry A."/>
            <person name="Weiss S."/>
            <person name="Bleykasten C."/>
            <person name="De Montigny J."/>
            <person name="Jacques N."/>
            <person name="Jung P."/>
            <person name="Lemaire M."/>
            <person name="Mallet S."/>
            <person name="Morel G."/>
            <person name="Richard G.F."/>
            <person name="Sarkar A."/>
            <person name="Savel G."/>
            <person name="Schacherer J."/>
            <person name="Seret M.L."/>
            <person name="Talla E."/>
            <person name="Samson G."/>
            <person name="Jubin C."/>
            <person name="Poulain J."/>
            <person name="Vacherie B."/>
            <person name="Barbe V."/>
            <person name="Pelletier E."/>
            <person name="Sherman D.J."/>
            <person name="Westhof E."/>
            <person name="Weissenbach J."/>
            <person name="Baret P.V."/>
            <person name="Wincker P."/>
            <person name="Gaillardin C."/>
            <person name="Dujon B."/>
            <person name="Souciet J.L."/>
        </authorList>
    </citation>
    <scope>NUCLEOTIDE SEQUENCE [LARGE SCALE GENOMIC DNA]</scope>
    <source>
        <strain evidence="8">ATCC MYA-4447 / BCRC 22081 / CBS 7064 / NBRC 10061 / NRRL Y-12695</strain>
    </source>
</reference>
<dbReference type="InterPro" id="IPR002088">
    <property type="entry name" value="Prenyl_trans_a"/>
</dbReference>
<evidence type="ECO:0000256" key="6">
    <source>
        <dbReference type="RuleBase" id="RU367120"/>
    </source>
</evidence>
<dbReference type="GO" id="GO:0004663">
    <property type="term" value="F:Rab geranylgeranyltransferase activity"/>
    <property type="evidence" value="ECO:0007669"/>
    <property type="project" value="UniProtKB-UniRule"/>
</dbReference>
<dbReference type="OMA" id="TNAMFTD"/>
<dbReference type="GO" id="GO:0005968">
    <property type="term" value="C:Rab-protein geranylgeranyltransferase complex"/>
    <property type="evidence" value="ECO:0007669"/>
    <property type="project" value="TreeGrafter"/>
</dbReference>
<comment type="function">
    <text evidence="6">Catalyzes the transfer of a geranyl-geranyl moiety from geranyl-geranyl pyrophosphate to cysteines occuring in specific C-terminal amino acid sequences.</text>
</comment>
<dbReference type="InParanoid" id="G8YMM0"/>
<dbReference type="PANTHER" id="PTHR11129">
    <property type="entry name" value="PROTEIN FARNESYLTRANSFERASE ALPHA SUBUNIT/RAB GERANYLGERANYL TRANSFERASE ALPHA SUBUNIT"/>
    <property type="match status" value="1"/>
</dbReference>
<dbReference type="GO" id="GO:0097354">
    <property type="term" value="P:prenylation"/>
    <property type="evidence" value="ECO:0007669"/>
    <property type="project" value="UniProtKB-UniRule"/>
</dbReference>
<evidence type="ECO:0000256" key="4">
    <source>
        <dbReference type="ARBA" id="ARBA00022737"/>
    </source>
</evidence>
<dbReference type="eggNOG" id="KOG0529">
    <property type="taxonomic scope" value="Eukaryota"/>
</dbReference>
<dbReference type="Gene3D" id="1.25.40.120">
    <property type="entry name" value="Protein prenylyltransferase"/>
    <property type="match status" value="1"/>
</dbReference>
<dbReference type="Proteomes" id="UP000005222">
    <property type="component" value="Chromosome E"/>
</dbReference>
<evidence type="ECO:0000313" key="8">
    <source>
        <dbReference type="Proteomes" id="UP000005222"/>
    </source>
</evidence>
<keyword evidence="2 6" id="KW-0637">Prenyltransferase</keyword>
<evidence type="ECO:0000313" key="7">
    <source>
        <dbReference type="EMBL" id="CCE79188.1"/>
    </source>
</evidence>
<dbReference type="Pfam" id="PF01239">
    <property type="entry name" value="PPTA"/>
    <property type="match status" value="5"/>
</dbReference>
<dbReference type="OrthoDB" id="1658at2759"/>
<protein>
    <recommendedName>
        <fullName evidence="6">Geranylgeranyl transferase type-2 subunit alpha</fullName>
        <ecNumber evidence="6">2.5.1.60</ecNumber>
    </recommendedName>
    <alternativeName>
        <fullName evidence="6">Geranylgeranyl transferase type II subunit alpha</fullName>
    </alternativeName>
</protein>
<proteinExistence type="inferred from homology"/>
<dbReference type="EC" id="2.5.1.60" evidence="6"/>
<dbReference type="HOGENOM" id="CLU_031996_0_1_1"/>
<keyword evidence="3 6" id="KW-0808">Transferase</keyword>
<dbReference type="STRING" id="559304.G8YMM0"/>
<dbReference type="SUPFAM" id="SSF48439">
    <property type="entry name" value="Protein prenylyltransferase"/>
    <property type="match status" value="1"/>
</dbReference>
<name>G8YMM0_PICSO</name>
<dbReference type="AlphaFoldDB" id="G8YMM0"/>
<evidence type="ECO:0000256" key="5">
    <source>
        <dbReference type="ARBA" id="ARBA00047658"/>
    </source>
</evidence>
<dbReference type="EMBL" id="FO082055">
    <property type="protein sequence ID" value="CCE79188.1"/>
    <property type="molecule type" value="Genomic_DNA"/>
</dbReference>
<keyword evidence="4" id="KW-0677">Repeat</keyword>
<sequence>MLHEVKKQRLTEEARLNKLKKDKAKIKTYRALTEEVLKGKIERQYSKHNLDLTTKLIDLNPEFYTIWNYRREIFSKLFEDGVLDKKETLEKDLGFSMEQLKRFPKCYWIWNHRVWCLLQLQSINEANWMYEFGIASKLLEMDSRNFHGWYYRRFVVENMENNMKIRHKDDSQQQIYQYLSINIKEYQYTTAKISKNISNFSAWHNRSKLIPKIYDNLKLLSDTTAFPSIRHIFQSPYHILMHELNYIKTGIYMDPDDTSVWLYLHWLLLDPFFVEYLKPESSDGLSSYMDILKSQLQVVMEVNALEKEESSTGEDNIWCLKSILIINDVLEKETGDNSILNTKLEILEKLIRLDPLRKGRYLDYRNGAAKLYSL</sequence>
<dbReference type="FunCoup" id="G8YMM0">
    <property type="interactions" value="164"/>
</dbReference>